<sequence>MEVRYQIDIKIAGQSPNISDVIIINSTVPNNVEVYDGNSTEITSPAYLDLIDNSDYLQEYNETESNSTVVRKCCEVDQFFSLVSGICESIENSIPFYKSVFNLLENSDRNITYQTGTLKVCPETTEPPSIISDITNSSYSILNSGVIVDKISQYSFNQTHYCLELVGTVVEEAALTLAYCLDFDYDFEFYDYASDHEEEPQEIVDSYVHIVRKCCGEYEFYSTTVHKCIAADTAPLFPYEVQRLSFESNDIELKIISSRIHECPDKSVKPKIIPVDPNAFRLIHTGDIIEVENGLHHNYSYYCLEMVGENENKLTFTLALCSQTIEVPKCCPSGKYFDDMHLDCLPQPENNDNYTDILSIFKTDLETYSTVPIGHFLRCQNTFPVQDEAENLFIKGGKLCNNLACFEKEDYCIDYIGKDNKDLKASAFYCQKEYFVKCCKEGYILSIKGCTEYNDGKSVLLEHLTNTRNFVNSFDTKICRKNKGILLDQTLASYVIWWVSNDGSYLTVSAEPNKKILHNYCIDDFIDNDGHVGPGAYVCESDVNHLLPNEHHFLRYSKKGSLGKCCPENVKEGYVFYYSSESHNCEIVSYNESLKDNIFLKKASFIEEHFHDFPECPSKGTGYHSFPFQPGEYDHADISSEGVLKIISKDGKCTLREDIVEDRDYCIEYVPTINGELKPAAFLCAYAPETTVFEEKYIFITVCISISCFCLLCTLIYLFTVQVKRGFVTVRKVNTLAAGFVQFFNLATFCWNTSICLESLLLTIDISISKCIRYLLHSLWAWGFPFAITLIMFVMDAYREELPCGIITPKIGVAYCFHSDSDSKLVYFYVPILFTLIANLVFIFGAKAMRRSRLKKLEKGQRVVTSGAENRPDKASTEGTQAANSGMRTHQNLNTKTESVRLVLWTGTTWFSELAGFILTRYVIKQPNEHWYNYLWYIPTSFNALRGAGILGIIVLLPEKRKIKSFFMRTKIRLRKLYKAFKDSAGIEDSESNFRSSTQKSSFADIRRRNMSVTTMISTLSSSIYNPTQFFSKSDGNSLRKASIGSYLSSKWESLRKTSSNNINNANNNNERSARKKLSQSSSGQNGNSKPMRKLGMIRSVSQIDRRASNSSGNSFIEELEMEEDYGKRKCSIPLPKLQEEESYMEREESSTKSTEKTNEPCISES</sequence>
<dbReference type="EMBL" id="SEYY01003804">
    <property type="protein sequence ID" value="KAB7504070.1"/>
    <property type="molecule type" value="Genomic_DNA"/>
</dbReference>
<feature type="compositionally biased region" description="Low complexity" evidence="5">
    <location>
        <begin position="1079"/>
        <end position="1089"/>
    </location>
</feature>
<feature type="domain" description="G-protein coupled receptors family 2 profile 2" evidence="7">
    <location>
        <begin position="713"/>
        <end position="844"/>
    </location>
</feature>
<dbReference type="GO" id="GO:0016020">
    <property type="term" value="C:membrane"/>
    <property type="evidence" value="ECO:0007669"/>
    <property type="project" value="UniProtKB-SubCell"/>
</dbReference>
<dbReference type="Gene3D" id="1.20.1070.10">
    <property type="entry name" value="Rhodopsin 7-helix transmembrane proteins"/>
    <property type="match status" value="1"/>
</dbReference>
<reference evidence="8 9" key="1">
    <citation type="journal article" date="2019" name="PLoS Biol.">
        <title>Sex chromosomes control vertical transmission of feminizing Wolbachia symbionts in an isopod.</title>
        <authorList>
            <person name="Becking T."/>
            <person name="Chebbi M.A."/>
            <person name="Giraud I."/>
            <person name="Moumen B."/>
            <person name="Laverre T."/>
            <person name="Caubet Y."/>
            <person name="Peccoud J."/>
            <person name="Gilbert C."/>
            <person name="Cordaux R."/>
        </authorList>
    </citation>
    <scope>NUCLEOTIDE SEQUENCE [LARGE SCALE GENOMIC DNA]</scope>
    <source>
        <strain evidence="8">ANa2</strain>
        <tissue evidence="8">Whole body excluding digestive tract and cuticle</tissue>
    </source>
</reference>
<evidence type="ECO:0000313" key="8">
    <source>
        <dbReference type="EMBL" id="KAB7504070.1"/>
    </source>
</evidence>
<evidence type="ECO:0000256" key="4">
    <source>
        <dbReference type="ARBA" id="ARBA00023136"/>
    </source>
</evidence>
<feature type="transmembrane region" description="Helical" evidence="6">
    <location>
        <begin position="902"/>
        <end position="924"/>
    </location>
</feature>
<keyword evidence="9" id="KW-1185">Reference proteome</keyword>
<evidence type="ECO:0000259" key="7">
    <source>
        <dbReference type="PROSITE" id="PS50261"/>
    </source>
</evidence>
<gene>
    <name evidence="8" type="primary">mthl3_1</name>
    <name evidence="8" type="ORF">Anas_02948</name>
</gene>
<keyword evidence="8" id="KW-0675">Receptor</keyword>
<evidence type="ECO:0000256" key="5">
    <source>
        <dbReference type="SAM" id="MobiDB-lite"/>
    </source>
</evidence>
<dbReference type="Proteomes" id="UP000326759">
    <property type="component" value="Unassembled WGS sequence"/>
</dbReference>
<dbReference type="InterPro" id="IPR017981">
    <property type="entry name" value="GPCR_2-like_7TM"/>
</dbReference>
<dbReference type="PANTHER" id="PTHR46953:SF1">
    <property type="entry name" value="G-PROTEIN COUPLED RECEPTOR MTH-LIKE 1-RELATED"/>
    <property type="match status" value="1"/>
</dbReference>
<accession>A0A5N5TGM2</accession>
<dbReference type="AlphaFoldDB" id="A0A5N5TGM2"/>
<comment type="subcellular location">
    <subcellularLocation>
        <location evidence="1">Membrane</location>
        <topology evidence="1">Multi-pass membrane protein</topology>
    </subcellularLocation>
</comment>
<feature type="transmembrane region" description="Helical" evidence="6">
    <location>
        <begin position="774"/>
        <end position="795"/>
    </location>
</feature>
<keyword evidence="4 6" id="KW-0472">Membrane</keyword>
<dbReference type="GO" id="GO:0007166">
    <property type="term" value="P:cell surface receptor signaling pathway"/>
    <property type="evidence" value="ECO:0007669"/>
    <property type="project" value="InterPro"/>
</dbReference>
<protein>
    <submittedName>
        <fullName evidence="8">Putative G-protein coupled receptor Mth-like 3</fullName>
    </submittedName>
</protein>
<feature type="transmembrane region" description="Helical" evidence="6">
    <location>
        <begin position="826"/>
        <end position="846"/>
    </location>
</feature>
<feature type="transmembrane region" description="Helical" evidence="6">
    <location>
        <begin position="936"/>
        <end position="957"/>
    </location>
</feature>
<dbReference type="OrthoDB" id="6355522at2759"/>
<evidence type="ECO:0000256" key="6">
    <source>
        <dbReference type="SAM" id="Phobius"/>
    </source>
</evidence>
<proteinExistence type="predicted"/>
<feature type="compositionally biased region" description="Polar residues" evidence="5">
    <location>
        <begin position="877"/>
        <end position="887"/>
    </location>
</feature>
<evidence type="ECO:0000313" key="9">
    <source>
        <dbReference type="Proteomes" id="UP000326759"/>
    </source>
</evidence>
<name>A0A5N5TGM2_9CRUS</name>
<feature type="compositionally biased region" description="Low complexity" evidence="5">
    <location>
        <begin position="1061"/>
        <end position="1070"/>
    </location>
</feature>
<feature type="transmembrane region" description="Helical" evidence="6">
    <location>
        <begin position="697"/>
        <end position="720"/>
    </location>
</feature>
<keyword evidence="2 6" id="KW-0812">Transmembrane</keyword>
<dbReference type="InterPro" id="IPR052808">
    <property type="entry name" value="GPCR_Mth-like"/>
</dbReference>
<organism evidence="8 9">
    <name type="scientific">Armadillidium nasatum</name>
    <dbReference type="NCBI Taxonomy" id="96803"/>
    <lineage>
        <taxon>Eukaryota</taxon>
        <taxon>Metazoa</taxon>
        <taxon>Ecdysozoa</taxon>
        <taxon>Arthropoda</taxon>
        <taxon>Crustacea</taxon>
        <taxon>Multicrustacea</taxon>
        <taxon>Malacostraca</taxon>
        <taxon>Eumalacostraca</taxon>
        <taxon>Peracarida</taxon>
        <taxon>Isopoda</taxon>
        <taxon>Oniscidea</taxon>
        <taxon>Crinocheta</taxon>
        <taxon>Armadillidiidae</taxon>
        <taxon>Armadillidium</taxon>
    </lineage>
</organism>
<feature type="non-terminal residue" evidence="8">
    <location>
        <position position="1166"/>
    </location>
</feature>
<keyword evidence="3 6" id="KW-1133">Transmembrane helix</keyword>
<dbReference type="PANTHER" id="PTHR46953">
    <property type="entry name" value="G-PROTEIN COUPLED RECEPTOR MTH-LIKE 1-RELATED"/>
    <property type="match status" value="1"/>
</dbReference>
<feature type="region of interest" description="Disordered" evidence="5">
    <location>
        <begin position="1059"/>
        <end position="1166"/>
    </location>
</feature>
<evidence type="ECO:0000256" key="2">
    <source>
        <dbReference type="ARBA" id="ARBA00022692"/>
    </source>
</evidence>
<dbReference type="PROSITE" id="PS50261">
    <property type="entry name" value="G_PROTEIN_RECEP_F2_4"/>
    <property type="match status" value="1"/>
</dbReference>
<comment type="caution">
    <text evidence="8">The sequence shown here is derived from an EMBL/GenBank/DDBJ whole genome shotgun (WGS) entry which is preliminary data.</text>
</comment>
<feature type="region of interest" description="Disordered" evidence="5">
    <location>
        <begin position="863"/>
        <end position="887"/>
    </location>
</feature>
<feature type="compositionally biased region" description="Basic and acidic residues" evidence="5">
    <location>
        <begin position="1138"/>
        <end position="1159"/>
    </location>
</feature>
<evidence type="ECO:0000256" key="1">
    <source>
        <dbReference type="ARBA" id="ARBA00004141"/>
    </source>
</evidence>
<evidence type="ECO:0000256" key="3">
    <source>
        <dbReference type="ARBA" id="ARBA00022989"/>
    </source>
</evidence>
<dbReference type="GO" id="GO:0004888">
    <property type="term" value="F:transmembrane signaling receptor activity"/>
    <property type="evidence" value="ECO:0007669"/>
    <property type="project" value="InterPro"/>
</dbReference>